<dbReference type="PATRIC" id="fig|61647.14.peg.948"/>
<evidence type="ECO:0000256" key="1">
    <source>
        <dbReference type="ARBA" id="ARBA00004496"/>
    </source>
</evidence>
<proteinExistence type="inferred from homology"/>
<reference evidence="7" key="2">
    <citation type="submission" date="2023-08" db="EMBL/GenBank/DDBJ databases">
        <title>WGS of pathogenic bacterial species, Los Angeles County Public Health Laboratories.</title>
        <authorList>
            <person name="Garrigues J.M."/>
            <person name="Green N.M."/>
        </authorList>
    </citation>
    <scope>NUCLEOTIDE SEQUENCE</scope>
    <source>
        <strain evidence="7">LACPHL-BACT-2023-00068</strain>
    </source>
</reference>
<dbReference type="GeneID" id="61382970"/>
<dbReference type="Proteomes" id="UP001236270">
    <property type="component" value="Unassembled WGS sequence"/>
</dbReference>
<dbReference type="EMBL" id="ABLOKC030000014">
    <property type="protein sequence ID" value="EML1472125.1"/>
    <property type="molecule type" value="Genomic_DNA"/>
</dbReference>
<dbReference type="GO" id="GO:0051224">
    <property type="term" value="P:negative regulation of protein transport"/>
    <property type="evidence" value="ECO:0007669"/>
    <property type="project" value="UniProtKB-UniRule"/>
</dbReference>
<comment type="subcellular location">
    <subcellularLocation>
        <location evidence="1 4">Cytoplasm</location>
    </subcellularLocation>
</comment>
<evidence type="ECO:0000256" key="3">
    <source>
        <dbReference type="ARBA" id="ARBA00023186"/>
    </source>
</evidence>
<evidence type="ECO:0000313" key="5">
    <source>
        <dbReference type="EMBL" id="EML1472125.1"/>
    </source>
</evidence>
<evidence type="ECO:0000313" key="6">
    <source>
        <dbReference type="EMBL" id="KMK14768.1"/>
    </source>
</evidence>
<keyword evidence="8" id="KW-1185">Reference proteome</keyword>
<dbReference type="PANTHER" id="PTHR38603:SF1">
    <property type="entry name" value="CHAPERONE NAPD"/>
    <property type="match status" value="1"/>
</dbReference>
<reference evidence="6 8" key="1">
    <citation type="submission" date="2015-05" db="EMBL/GenBank/DDBJ databases">
        <title>Genome sequences of Pluralibacter gergoviae.</title>
        <authorList>
            <person name="Greninger A.L."/>
            <person name="Miller S."/>
        </authorList>
    </citation>
    <scope>NUCLEOTIDE SEQUENCE [LARGE SCALE GENOMIC DNA]</scope>
    <source>
        <strain evidence="6 8">JS81F13</strain>
    </source>
</reference>
<evidence type="ECO:0000313" key="8">
    <source>
        <dbReference type="Proteomes" id="UP000036196"/>
    </source>
</evidence>
<comment type="similarity">
    <text evidence="4">Belongs to the NapD family.</text>
</comment>
<gene>
    <name evidence="4 5" type="primary">napD</name>
    <name evidence="6" type="ORF">ABW06_08015</name>
    <name evidence="5" type="ORF">QEG54_002867</name>
    <name evidence="7" type="ORF">RBJ30_18765</name>
</gene>
<keyword evidence="2 4" id="KW-0963">Cytoplasm</keyword>
<sequence>MEDLWQVCSLVVRIKKQQISAVSEAIARLAGCDVSLSDADAGTLIVVIEGESSSRLLETIESVRNIAGVLAVSLAYHQQEQPGEDAP</sequence>
<dbReference type="EMBL" id="JAVDNV010000014">
    <property type="protein sequence ID" value="MDQ2311126.1"/>
    <property type="molecule type" value="Genomic_DNA"/>
</dbReference>
<name>A0A0J5M4F1_PLUGE</name>
<protein>
    <recommendedName>
        <fullName evidence="4">Chaperone NapD</fullName>
    </recommendedName>
    <alternativeName>
        <fullName evidence="4">NapA signal peptide-binding chaperone NapD</fullName>
    </alternativeName>
</protein>
<dbReference type="GO" id="GO:0005048">
    <property type="term" value="F:signal sequence binding"/>
    <property type="evidence" value="ECO:0007669"/>
    <property type="project" value="UniProtKB-UniRule"/>
</dbReference>
<evidence type="ECO:0000256" key="4">
    <source>
        <dbReference type="HAMAP-Rule" id="MF_02200"/>
    </source>
</evidence>
<dbReference type="Gene3D" id="3.30.70.920">
    <property type="match status" value="1"/>
</dbReference>
<evidence type="ECO:0000256" key="2">
    <source>
        <dbReference type="ARBA" id="ARBA00022490"/>
    </source>
</evidence>
<dbReference type="HAMAP" id="MF_02200">
    <property type="entry name" value="NapD"/>
    <property type="match status" value="1"/>
</dbReference>
<dbReference type="AlphaFoldDB" id="A0A0J5M4F1"/>
<dbReference type="Pfam" id="PF03927">
    <property type="entry name" value="NapD"/>
    <property type="match status" value="1"/>
</dbReference>
<dbReference type="EMBL" id="LDZF01000006">
    <property type="protein sequence ID" value="KMK14768.1"/>
    <property type="molecule type" value="Genomic_DNA"/>
</dbReference>
<organism evidence="6 8">
    <name type="scientific">Pluralibacter gergoviae</name>
    <name type="common">Enterobacter gergoviae</name>
    <dbReference type="NCBI Taxonomy" id="61647"/>
    <lineage>
        <taxon>Bacteria</taxon>
        <taxon>Pseudomonadati</taxon>
        <taxon>Pseudomonadota</taxon>
        <taxon>Gammaproteobacteria</taxon>
        <taxon>Enterobacterales</taxon>
        <taxon>Enterobacteriaceae</taxon>
        <taxon>Pluralibacter</taxon>
    </lineage>
</organism>
<comment type="caution">
    <text evidence="6">The sequence shown here is derived from an EMBL/GenBank/DDBJ whole genome shotgun (WGS) entry which is preliminary data.</text>
</comment>
<dbReference type="GO" id="GO:0005737">
    <property type="term" value="C:cytoplasm"/>
    <property type="evidence" value="ECO:0007669"/>
    <property type="project" value="UniProtKB-SubCell"/>
</dbReference>
<reference evidence="5" key="3">
    <citation type="submission" date="2024-02" db="EMBL/GenBank/DDBJ databases">
        <authorList>
            <consortium name="Clinical and Environmental Microbiology Branch: Whole genome sequencing antimicrobial resistance pathogens in the healthcare setting"/>
        </authorList>
    </citation>
    <scope>NUCLEOTIDE SEQUENCE</scope>
    <source>
        <strain evidence="5">2021DK-00143</strain>
    </source>
</reference>
<comment type="function">
    <text evidence="4">Chaperone for NapA, the catalytic subunit of the periplasmic nitrate reductase. It binds directly and specifically to the twin-arginine signal peptide of NapA, preventing premature interaction with the Tat translocase and premature export.</text>
</comment>
<dbReference type="PANTHER" id="PTHR38603">
    <property type="entry name" value="CHAPERONE NAPD"/>
    <property type="match status" value="1"/>
</dbReference>
<dbReference type="InterPro" id="IPR005623">
    <property type="entry name" value="Chaperone_NapD_NO3_reduct"/>
</dbReference>
<comment type="subunit">
    <text evidence="4">Interacts with the cytoplasmic NapA precursor.</text>
</comment>
<dbReference type="STRING" id="61647.LG71_06020"/>
<evidence type="ECO:0000313" key="7">
    <source>
        <dbReference type="EMBL" id="MDQ2311126.1"/>
    </source>
</evidence>
<keyword evidence="3 4" id="KW-0143">Chaperone</keyword>
<dbReference type="NCBIfam" id="NF007840">
    <property type="entry name" value="PRK10553.1"/>
    <property type="match status" value="1"/>
</dbReference>
<dbReference type="Proteomes" id="UP000036196">
    <property type="component" value="Unassembled WGS sequence"/>
</dbReference>
<dbReference type="eggNOG" id="COG3062">
    <property type="taxonomic scope" value="Bacteria"/>
</dbReference>
<accession>A0A0J5M4F1</accession>
<dbReference type="RefSeq" id="WP_048253957.1">
    <property type="nucleotide sequence ID" value="NZ_CBCSIS010000011.1"/>
</dbReference>